<dbReference type="KEGG" id="phm:PSMK_23940"/>
<feature type="transmembrane region" description="Helical" evidence="8">
    <location>
        <begin position="166"/>
        <end position="186"/>
    </location>
</feature>
<dbReference type="RefSeq" id="WP_014437766.1">
    <property type="nucleotide sequence ID" value="NC_017080.1"/>
</dbReference>
<keyword evidence="2" id="KW-0813">Transport</keyword>
<dbReference type="PROSITE" id="PS51202">
    <property type="entry name" value="RCK_C"/>
    <property type="match status" value="1"/>
</dbReference>
<protein>
    <submittedName>
        <fullName evidence="11">Putative transporter</fullName>
    </submittedName>
</protein>
<dbReference type="InterPro" id="IPR006037">
    <property type="entry name" value="RCK_C"/>
</dbReference>
<dbReference type="HOGENOM" id="CLU_007946_15_12_0"/>
<dbReference type="EMBL" id="AP012338">
    <property type="protein sequence ID" value="BAM04553.1"/>
    <property type="molecule type" value="Genomic_DNA"/>
</dbReference>
<dbReference type="GO" id="GO:0006865">
    <property type="term" value="P:amino acid transport"/>
    <property type="evidence" value="ECO:0007669"/>
    <property type="project" value="InterPro"/>
</dbReference>
<evidence type="ECO:0000256" key="5">
    <source>
        <dbReference type="ARBA" id="ARBA00022989"/>
    </source>
</evidence>
<feature type="transmembrane region" description="Helical" evidence="8">
    <location>
        <begin position="107"/>
        <end position="126"/>
    </location>
</feature>
<feature type="transmembrane region" description="Helical" evidence="8">
    <location>
        <begin position="300"/>
        <end position="324"/>
    </location>
</feature>
<dbReference type="Pfam" id="PF02080">
    <property type="entry name" value="TrkA_C"/>
    <property type="match status" value="1"/>
</dbReference>
<feature type="transmembrane region" description="Helical" evidence="8">
    <location>
        <begin position="434"/>
        <end position="454"/>
    </location>
</feature>
<dbReference type="GO" id="GO:0005886">
    <property type="term" value="C:plasma membrane"/>
    <property type="evidence" value="ECO:0007669"/>
    <property type="project" value="UniProtKB-SubCell"/>
</dbReference>
<dbReference type="Gene3D" id="3.30.70.1450">
    <property type="entry name" value="Regulator of K+ conductance, C-terminal domain"/>
    <property type="match status" value="1"/>
</dbReference>
<dbReference type="Gene3D" id="3.40.930.10">
    <property type="entry name" value="Mannitol-specific EII, Chain A"/>
    <property type="match status" value="1"/>
</dbReference>
<dbReference type="SUPFAM" id="SSF55804">
    <property type="entry name" value="Phoshotransferase/anion transport protein"/>
    <property type="match status" value="1"/>
</dbReference>
<reference evidence="11 12" key="1">
    <citation type="submission" date="2012-02" db="EMBL/GenBank/DDBJ databases">
        <title>Complete genome sequence of Phycisphaera mikurensis NBRC 102666.</title>
        <authorList>
            <person name="Ankai A."/>
            <person name="Hosoyama A."/>
            <person name="Terui Y."/>
            <person name="Sekine M."/>
            <person name="Fukai R."/>
            <person name="Kato Y."/>
            <person name="Nakamura S."/>
            <person name="Yamada-Narita S."/>
            <person name="Kawakoshi A."/>
            <person name="Fukunaga Y."/>
            <person name="Yamazaki S."/>
            <person name="Fujita N."/>
        </authorList>
    </citation>
    <scope>NUCLEOTIDE SEQUENCE [LARGE SCALE GENOMIC DNA]</scope>
    <source>
        <strain evidence="12">NBRC 102666 / KCTC 22515 / FYK2301M01</strain>
    </source>
</reference>
<feature type="transmembrane region" description="Helical" evidence="8">
    <location>
        <begin position="411"/>
        <end position="428"/>
    </location>
</feature>
<dbReference type="InterPro" id="IPR050367">
    <property type="entry name" value="APC_superfamily"/>
</dbReference>
<dbReference type="Gene3D" id="1.20.1740.10">
    <property type="entry name" value="Amino acid/polyamine transporter I"/>
    <property type="match status" value="1"/>
</dbReference>
<dbReference type="PROSITE" id="PS51094">
    <property type="entry name" value="PTS_EIIA_TYPE_2"/>
    <property type="match status" value="1"/>
</dbReference>
<feature type="transmembrane region" description="Helical" evidence="8">
    <location>
        <begin position="214"/>
        <end position="236"/>
    </location>
</feature>
<evidence type="ECO:0000259" key="10">
    <source>
        <dbReference type="PROSITE" id="PS51202"/>
    </source>
</evidence>
<evidence type="ECO:0000256" key="2">
    <source>
        <dbReference type="ARBA" id="ARBA00022448"/>
    </source>
</evidence>
<evidence type="ECO:0000313" key="12">
    <source>
        <dbReference type="Proteomes" id="UP000007881"/>
    </source>
</evidence>
<dbReference type="Pfam" id="PF13520">
    <property type="entry name" value="AA_permease_2"/>
    <property type="match status" value="1"/>
</dbReference>
<dbReference type="PROSITE" id="PS00218">
    <property type="entry name" value="AMINO_ACID_PERMEASE_1"/>
    <property type="match status" value="1"/>
</dbReference>
<feature type="compositionally biased region" description="Basic and acidic residues" evidence="7">
    <location>
        <begin position="730"/>
        <end position="751"/>
    </location>
</feature>
<keyword evidence="12" id="KW-1185">Reference proteome</keyword>
<evidence type="ECO:0000256" key="4">
    <source>
        <dbReference type="ARBA" id="ARBA00022692"/>
    </source>
</evidence>
<evidence type="ECO:0000259" key="9">
    <source>
        <dbReference type="PROSITE" id="PS51094"/>
    </source>
</evidence>
<dbReference type="InterPro" id="IPR002293">
    <property type="entry name" value="AA/rel_permease1"/>
</dbReference>
<comment type="subcellular location">
    <subcellularLocation>
        <location evidence="1">Cell membrane</location>
        <topology evidence="1">Multi-pass membrane protein</topology>
    </subcellularLocation>
</comment>
<dbReference type="SUPFAM" id="SSF116726">
    <property type="entry name" value="TrkA C-terminal domain-like"/>
    <property type="match status" value="1"/>
</dbReference>
<gene>
    <name evidence="11" type="ordered locus">PSMK_23940</name>
</gene>
<dbReference type="OrthoDB" id="9762947at2"/>
<feature type="region of interest" description="Disordered" evidence="7">
    <location>
        <begin position="730"/>
        <end position="770"/>
    </location>
</feature>
<keyword evidence="5 8" id="KW-1133">Transmembrane helix</keyword>
<feature type="domain" description="PTS EIIA type-2" evidence="9">
    <location>
        <begin position="499"/>
        <end position="656"/>
    </location>
</feature>
<keyword evidence="6 8" id="KW-0472">Membrane</keyword>
<feature type="transmembrane region" description="Helical" evidence="8">
    <location>
        <begin position="248"/>
        <end position="273"/>
    </location>
</feature>
<evidence type="ECO:0000256" key="1">
    <source>
        <dbReference type="ARBA" id="ARBA00004651"/>
    </source>
</evidence>
<feature type="domain" description="RCK C-terminal" evidence="10">
    <location>
        <begin position="646"/>
        <end position="731"/>
    </location>
</feature>
<sequence>MAEAKAHSLEKSLGLFDVYAITTAGFFSAGFFVLPALAYDAAGPWSLLAYPLAALLMVPSMMSLAELATALPRAGGPYFFLDRSLGPAVGTVGGIGTWLALVLKSCFAFIGLGAYLAVMPIVGGWLPEDTVANAWAIKGLAVALTVGFAVLNIVGAKETTKLQNAMVISVSVVLALFIISGLYHVLAGNAAVPLELRFSAEDPTLITDGGGRGAGGLVAAIGLVFFTSVGIIKLASVSEEIAAPGRNIPIAIGLSIATATLINAVGVFLMIAVEPPEELAHSYTPAYVAATYFFTGPYSIGLMLVCLAAVAAFAASGNAGILGASRYPLAMSRDRLIGRWFGRTSGAGTPLSAILTTAGVMILVIVFLDAKSVAKLASAFVLVVFALMNLAVIVMRQARIESYDPNFRSPLYPWTPLLGLTISVWLIMQMGPLSLLFSLAVVVGSGVWYLYFAAGKVERHGAIFHWFALLGKNQHDELDAEFRQIMVEKGARQEDPFDDVVTRATVLEAPEGAGYHGLIELASEVLAKKLPRTASFITEKFVESGNFGFAPMAYGAVLPHFRSADIEKPELVMIRSAKGFVTSFKADAPPGDAGSDAKKVGSTIHAMFLLVSPEAHPGVHLRILAHLAGRLEKEDFMPAWLEADGEQTLKEILLRDERFVSVAVEPNTPAASLIDRPLHTMSLPPDVLVAMVRRRNRVFVPRGSSVLRSGDRLTVIGEPASLLEVAKKHAGADEAARERAQIERAAEERTEQAGAAPTADSPASAGHAGR</sequence>
<accession>I0IH15</accession>
<dbReference type="Proteomes" id="UP000007881">
    <property type="component" value="Chromosome"/>
</dbReference>
<dbReference type="PANTHER" id="PTHR42770">
    <property type="entry name" value="AMINO ACID TRANSPORTER-RELATED"/>
    <property type="match status" value="1"/>
</dbReference>
<feature type="transmembrane region" description="Helical" evidence="8">
    <location>
        <begin position="18"/>
        <end position="38"/>
    </location>
</feature>
<proteinExistence type="predicted"/>
<dbReference type="InterPro" id="IPR016152">
    <property type="entry name" value="PTrfase/Anion_transptr"/>
</dbReference>
<dbReference type="GO" id="GO:0006813">
    <property type="term" value="P:potassium ion transport"/>
    <property type="evidence" value="ECO:0007669"/>
    <property type="project" value="InterPro"/>
</dbReference>
<feature type="transmembrane region" description="Helical" evidence="8">
    <location>
        <begin position="345"/>
        <end position="368"/>
    </location>
</feature>
<feature type="transmembrane region" description="Helical" evidence="8">
    <location>
        <begin position="132"/>
        <end position="154"/>
    </location>
</feature>
<dbReference type="eggNOG" id="COG0531">
    <property type="taxonomic scope" value="Bacteria"/>
</dbReference>
<feature type="transmembrane region" description="Helical" evidence="8">
    <location>
        <begin position="374"/>
        <end position="395"/>
    </location>
</feature>
<feature type="transmembrane region" description="Helical" evidence="8">
    <location>
        <begin position="85"/>
        <end position="102"/>
    </location>
</feature>
<evidence type="ECO:0000256" key="6">
    <source>
        <dbReference type="ARBA" id="ARBA00023136"/>
    </source>
</evidence>
<dbReference type="eggNOG" id="COG1762">
    <property type="taxonomic scope" value="Bacteria"/>
</dbReference>
<dbReference type="InterPro" id="IPR036721">
    <property type="entry name" value="RCK_C_sf"/>
</dbReference>
<dbReference type="InterPro" id="IPR002178">
    <property type="entry name" value="PTS_EIIA_type-2_dom"/>
</dbReference>
<dbReference type="STRING" id="1142394.PSMK_23940"/>
<evidence type="ECO:0000256" key="3">
    <source>
        <dbReference type="ARBA" id="ARBA00022475"/>
    </source>
</evidence>
<evidence type="ECO:0000256" key="8">
    <source>
        <dbReference type="SAM" id="Phobius"/>
    </source>
</evidence>
<dbReference type="PANTHER" id="PTHR42770:SF7">
    <property type="entry name" value="MEMBRANE PROTEIN"/>
    <property type="match status" value="1"/>
</dbReference>
<organism evidence="11 12">
    <name type="scientific">Phycisphaera mikurensis (strain NBRC 102666 / KCTC 22515 / FYK2301M01)</name>
    <dbReference type="NCBI Taxonomy" id="1142394"/>
    <lineage>
        <taxon>Bacteria</taxon>
        <taxon>Pseudomonadati</taxon>
        <taxon>Planctomycetota</taxon>
        <taxon>Phycisphaerae</taxon>
        <taxon>Phycisphaerales</taxon>
        <taxon>Phycisphaeraceae</taxon>
        <taxon>Phycisphaera</taxon>
    </lineage>
</organism>
<dbReference type="AlphaFoldDB" id="I0IH15"/>
<evidence type="ECO:0000256" key="7">
    <source>
        <dbReference type="SAM" id="MobiDB-lite"/>
    </source>
</evidence>
<dbReference type="GO" id="GO:0008324">
    <property type="term" value="F:monoatomic cation transmembrane transporter activity"/>
    <property type="evidence" value="ECO:0007669"/>
    <property type="project" value="InterPro"/>
</dbReference>
<keyword evidence="4 8" id="KW-0812">Transmembrane</keyword>
<dbReference type="eggNOG" id="COG0569">
    <property type="taxonomic scope" value="Bacteria"/>
</dbReference>
<keyword evidence="3" id="KW-1003">Cell membrane</keyword>
<evidence type="ECO:0000313" key="11">
    <source>
        <dbReference type="EMBL" id="BAM04553.1"/>
    </source>
</evidence>
<name>I0IH15_PHYMF</name>
<dbReference type="Pfam" id="PF00359">
    <property type="entry name" value="PTS_EIIA_2"/>
    <property type="match status" value="1"/>
</dbReference>
<feature type="transmembrane region" description="Helical" evidence="8">
    <location>
        <begin position="45"/>
        <end position="65"/>
    </location>
</feature>
<dbReference type="InterPro" id="IPR004840">
    <property type="entry name" value="Amino_acid_permease_CS"/>
</dbReference>